<dbReference type="HOGENOM" id="CLU_291959_0_0_1"/>
<feature type="compositionally biased region" description="Basic and acidic residues" evidence="1">
    <location>
        <begin position="679"/>
        <end position="691"/>
    </location>
</feature>
<feature type="compositionally biased region" description="Low complexity" evidence="1">
    <location>
        <begin position="383"/>
        <end position="392"/>
    </location>
</feature>
<dbReference type="PANTHER" id="PTHR33418:SF1">
    <property type="entry name" value="HELICASE-ASSOCIATED DOMAIN-CONTAINING PROTEIN"/>
    <property type="match status" value="1"/>
</dbReference>
<dbReference type="Pfam" id="PF03457">
    <property type="entry name" value="HA"/>
    <property type="match status" value="3"/>
</dbReference>
<keyword evidence="4" id="KW-1185">Reference proteome</keyword>
<feature type="domain" description="Helicase-associated" evidence="2">
    <location>
        <begin position="842"/>
        <end position="918"/>
    </location>
</feature>
<feature type="domain" description="Helicase-associated" evidence="2">
    <location>
        <begin position="754"/>
        <end position="831"/>
    </location>
</feature>
<feature type="compositionally biased region" description="Polar residues" evidence="1">
    <location>
        <begin position="708"/>
        <end position="729"/>
    </location>
</feature>
<dbReference type="PaxDb" id="2850-Phatr49441"/>
<feature type="region of interest" description="Disordered" evidence="1">
    <location>
        <begin position="377"/>
        <end position="404"/>
    </location>
</feature>
<dbReference type="GeneID" id="7195924"/>
<proteinExistence type="predicted"/>
<dbReference type="EMBL" id="CM000624">
    <property type="protein sequence ID" value="EEC44392.1"/>
    <property type="molecule type" value="Genomic_DNA"/>
</dbReference>
<feature type="compositionally biased region" description="Polar residues" evidence="1">
    <location>
        <begin position="308"/>
        <end position="318"/>
    </location>
</feature>
<gene>
    <name evidence="3" type="ORF">PHATRDRAFT_49441</name>
</gene>
<feature type="region of interest" description="Disordered" evidence="1">
    <location>
        <begin position="1005"/>
        <end position="1045"/>
    </location>
</feature>
<dbReference type="RefSeq" id="XP_002184214.1">
    <property type="nucleotide sequence ID" value="XM_002184178.1"/>
</dbReference>
<dbReference type="InParanoid" id="B7GAL3"/>
<feature type="compositionally biased region" description="Polar residues" evidence="1">
    <location>
        <begin position="1020"/>
        <end position="1036"/>
    </location>
</feature>
<feature type="compositionally biased region" description="Basic and acidic residues" evidence="1">
    <location>
        <begin position="628"/>
        <end position="638"/>
    </location>
</feature>
<feature type="region of interest" description="Disordered" evidence="1">
    <location>
        <begin position="299"/>
        <end position="318"/>
    </location>
</feature>
<dbReference type="AlphaFoldDB" id="B7GAL3"/>
<feature type="compositionally biased region" description="Polar residues" evidence="1">
    <location>
        <begin position="19"/>
        <end position="50"/>
    </location>
</feature>
<dbReference type="Proteomes" id="UP000000759">
    <property type="component" value="Chromosome 22"/>
</dbReference>
<dbReference type="InterPro" id="IPR005114">
    <property type="entry name" value="Helicase_assoc"/>
</dbReference>
<organism evidence="3 4">
    <name type="scientific">Phaeodactylum tricornutum (strain CCAP 1055/1)</name>
    <dbReference type="NCBI Taxonomy" id="556484"/>
    <lineage>
        <taxon>Eukaryota</taxon>
        <taxon>Sar</taxon>
        <taxon>Stramenopiles</taxon>
        <taxon>Ochrophyta</taxon>
        <taxon>Bacillariophyta</taxon>
        <taxon>Bacillariophyceae</taxon>
        <taxon>Bacillariophycidae</taxon>
        <taxon>Naviculales</taxon>
        <taxon>Phaeodactylaceae</taxon>
        <taxon>Phaeodactylum</taxon>
    </lineage>
</organism>
<protein>
    <recommendedName>
        <fullName evidence="2">Helicase-associated domain-containing protein</fullName>
    </recommendedName>
</protein>
<feature type="compositionally biased region" description="Basic and acidic residues" evidence="1">
    <location>
        <begin position="174"/>
        <end position="201"/>
    </location>
</feature>
<feature type="region of interest" description="Disordered" evidence="1">
    <location>
        <begin position="604"/>
        <end position="638"/>
    </location>
</feature>
<accession>B7GAL3</accession>
<evidence type="ECO:0000313" key="3">
    <source>
        <dbReference type="EMBL" id="EEC44392.1"/>
    </source>
</evidence>
<evidence type="ECO:0000256" key="1">
    <source>
        <dbReference type="SAM" id="MobiDB-lite"/>
    </source>
</evidence>
<dbReference type="PANTHER" id="PTHR33418">
    <property type="entry name" value="HELICASE-ASSOCIATED"/>
    <property type="match status" value="1"/>
</dbReference>
<dbReference type="Gene3D" id="6.10.140.530">
    <property type="match status" value="3"/>
</dbReference>
<reference evidence="4" key="2">
    <citation type="submission" date="2008-08" db="EMBL/GenBank/DDBJ databases">
        <authorList>
            <consortium name="Diatom Consortium"/>
            <person name="Grigoriev I."/>
            <person name="Grimwood J."/>
            <person name="Kuo A."/>
            <person name="Otillar R.P."/>
            <person name="Salamov A."/>
            <person name="Detter J.C."/>
            <person name="Lindquist E."/>
            <person name="Shapiro H."/>
            <person name="Lucas S."/>
            <person name="Glavina del Rio T."/>
            <person name="Pitluck S."/>
            <person name="Rokhsar D."/>
            <person name="Bowler C."/>
        </authorList>
    </citation>
    <scope>GENOME REANNOTATION</scope>
    <source>
        <strain evidence="4">CCAP 1055/1</strain>
    </source>
</reference>
<dbReference type="eggNOG" id="ENOG502T6MJ">
    <property type="taxonomic scope" value="Eukaryota"/>
</dbReference>
<evidence type="ECO:0000259" key="2">
    <source>
        <dbReference type="Pfam" id="PF03457"/>
    </source>
</evidence>
<sequence length="1045" mass="113560">MASMLTAMSSLPAKKRRGSNASKSSVEGESSDANEALPSLSQRNNPSDTTAAMASGSSEKSKAESATPRSPEGLHESSNHAKPLKISENRLPSKKRKGSHDSNPQGIHSQSKRKGSQESSSSLRNHLQVPLPALHDSNDCKQSSQRGSGCSEMPFETDHKARKRKGSHDSNTVKFDKDTKVPAERKGSHDASVQFKEDVKSQKRKGAQEKSSTPSIDSAAEQKRKASHDFTESVLLNGVSSSIPGRKMSHDLSVQFVTGFNERKWSQDITIPSFEGVPRKDSYDSSLKLDELLPFPPPEPVSNLRHPSFNTTNTDTPSVLTGVHPTAISAMDHLKALSGANGDTAAVASKNDLEDEDSRSSSTFASSGQRILLEAFPNPSQEGNFSSGNFGSHSDTSHPTGRHRLESWGAMSDLSAPLAGGGCSDSTAAALAHSALQHADLADDVMDAAAGLDSINDLHEAPDAIPNRISLGRERFNSVASLSEVSLSGLLFDGIEVSGDMQAFVSAAMATMGDQLEALAGAVETVANSAGPHALDALRRELGMDSDADSDASPMIGAMSDNGRHKGRPRSWSTSSGRISVDYEAVAAAVDAGEAADLSGVAAIDPSSSSISKERQRHASRRQLPLQRARDDSDLSLNSDERAHLNASLVGSSLTDDEIKRIQERARKKAGYIPPTARSKAENKANKEKTGPFKKRVKRNSPEPAQIRSASPGGTHTPKASNKSMTMSDNLPLVPDLVLSGSTAASKAAKGQASQKWESMFECLVEYVDQCKKEETKGFSQTEVDQWQWDGNVPTSYKSIDGKALGRWVNNQRSAKSKGTLKGEREQRLLDAGLKWSVLTSNSWNEMLEELRLYIKEQAAKGKKWDGNVPTNYQIKNRSNGRFAGEDKNLGRWVNRQRSQFHAGKLRKDRQLDLEKVGLKWSMLATNSWDSMYETLCEYVDQRKKEGGGWDGNVPANYRTNDYPPRALGRWINRQRSAFAKDKLKSEYVEKLSETGLKWSVHERTCSEKDDMDGEDHEASSQPSVKPETVTSTKSNEMAVETIKV</sequence>
<feature type="region of interest" description="Disordered" evidence="1">
    <location>
        <begin position="665"/>
        <end position="729"/>
    </location>
</feature>
<feature type="domain" description="Helicase-associated" evidence="2">
    <location>
        <begin position="927"/>
        <end position="996"/>
    </location>
</feature>
<name>B7GAL3_PHATC</name>
<dbReference type="OrthoDB" id="48646at2759"/>
<feature type="region of interest" description="Disordered" evidence="1">
    <location>
        <begin position="545"/>
        <end position="575"/>
    </location>
</feature>
<feature type="region of interest" description="Disordered" evidence="1">
    <location>
        <begin position="1"/>
        <end position="228"/>
    </location>
</feature>
<evidence type="ECO:0000313" key="4">
    <source>
        <dbReference type="Proteomes" id="UP000000759"/>
    </source>
</evidence>
<dbReference type="KEGG" id="pti:PHATRDRAFT_49441"/>
<reference evidence="3 4" key="1">
    <citation type="journal article" date="2008" name="Nature">
        <title>The Phaeodactylum genome reveals the evolutionary history of diatom genomes.</title>
        <authorList>
            <person name="Bowler C."/>
            <person name="Allen A.E."/>
            <person name="Badger J.H."/>
            <person name="Grimwood J."/>
            <person name="Jabbari K."/>
            <person name="Kuo A."/>
            <person name="Maheswari U."/>
            <person name="Martens C."/>
            <person name="Maumus F."/>
            <person name="Otillar R.P."/>
            <person name="Rayko E."/>
            <person name="Salamov A."/>
            <person name="Vandepoele K."/>
            <person name="Beszteri B."/>
            <person name="Gruber A."/>
            <person name="Heijde M."/>
            <person name="Katinka M."/>
            <person name="Mock T."/>
            <person name="Valentin K."/>
            <person name="Verret F."/>
            <person name="Berges J.A."/>
            <person name="Brownlee C."/>
            <person name="Cadoret J.P."/>
            <person name="Chiovitti A."/>
            <person name="Choi C.J."/>
            <person name="Coesel S."/>
            <person name="De Martino A."/>
            <person name="Detter J.C."/>
            <person name="Durkin C."/>
            <person name="Falciatore A."/>
            <person name="Fournet J."/>
            <person name="Haruta M."/>
            <person name="Huysman M.J."/>
            <person name="Jenkins B.D."/>
            <person name="Jiroutova K."/>
            <person name="Jorgensen R.E."/>
            <person name="Joubert Y."/>
            <person name="Kaplan A."/>
            <person name="Kroger N."/>
            <person name="Kroth P.G."/>
            <person name="La Roche J."/>
            <person name="Lindquist E."/>
            <person name="Lommer M."/>
            <person name="Martin-Jezequel V."/>
            <person name="Lopez P.J."/>
            <person name="Lucas S."/>
            <person name="Mangogna M."/>
            <person name="McGinnis K."/>
            <person name="Medlin L.K."/>
            <person name="Montsant A."/>
            <person name="Oudot-Le Secq M.P."/>
            <person name="Napoli C."/>
            <person name="Obornik M."/>
            <person name="Parker M.S."/>
            <person name="Petit J.L."/>
            <person name="Porcel B.M."/>
            <person name="Poulsen N."/>
            <person name="Robison M."/>
            <person name="Rychlewski L."/>
            <person name="Rynearson T.A."/>
            <person name="Schmutz J."/>
            <person name="Shapiro H."/>
            <person name="Siaut M."/>
            <person name="Stanley M."/>
            <person name="Sussman M.R."/>
            <person name="Taylor A.R."/>
            <person name="Vardi A."/>
            <person name="von Dassow P."/>
            <person name="Vyverman W."/>
            <person name="Willis A."/>
            <person name="Wyrwicz L.S."/>
            <person name="Rokhsar D.S."/>
            <person name="Weissenbach J."/>
            <person name="Armbrust E.V."/>
            <person name="Green B.R."/>
            <person name="Van de Peer Y."/>
            <person name="Grigoriev I.V."/>
        </authorList>
    </citation>
    <scope>NUCLEOTIDE SEQUENCE [LARGE SCALE GENOMIC DNA]</scope>
    <source>
        <strain evidence="3 4">CCAP 1055/1</strain>
    </source>
</reference>